<name>A0A7J0GAU4_9ERIC</name>
<keyword evidence="2" id="KW-0943">RNA-mediated gene silencing</keyword>
<dbReference type="PANTHER" id="PTHR21596:SF3">
    <property type="entry name" value="FACTOR OF DNA METHYLATION 1-RELATED"/>
    <property type="match status" value="1"/>
</dbReference>
<accession>A0A7J0GAU4</accession>
<proteinExistence type="predicted"/>
<dbReference type="PANTHER" id="PTHR21596">
    <property type="entry name" value="RIBONUCLEASE P SUBUNIT P38"/>
    <property type="match status" value="1"/>
</dbReference>
<feature type="domain" description="Zinc finger-XS" evidence="7">
    <location>
        <begin position="50"/>
        <end position="92"/>
    </location>
</feature>
<evidence type="ECO:0000313" key="9">
    <source>
        <dbReference type="Proteomes" id="UP000585474"/>
    </source>
</evidence>
<evidence type="ECO:0000256" key="3">
    <source>
        <dbReference type="SAM" id="Coils"/>
    </source>
</evidence>
<dbReference type="OrthoDB" id="1892195at2759"/>
<dbReference type="InterPro" id="IPR005379">
    <property type="entry name" value="FDM1-5/IDN2_XH"/>
</dbReference>
<feature type="compositionally biased region" description="Basic and acidic residues" evidence="4">
    <location>
        <begin position="563"/>
        <end position="590"/>
    </location>
</feature>
<evidence type="ECO:0000256" key="1">
    <source>
        <dbReference type="ARBA" id="ARBA00023054"/>
    </source>
</evidence>
<dbReference type="Proteomes" id="UP000585474">
    <property type="component" value="Unassembled WGS sequence"/>
</dbReference>
<keyword evidence="1 3" id="KW-0175">Coiled coil</keyword>
<dbReference type="GO" id="GO:0080188">
    <property type="term" value="P:gene silencing by siRNA-directed DNA methylation"/>
    <property type="evidence" value="ECO:0007669"/>
    <property type="project" value="InterPro"/>
</dbReference>
<dbReference type="AlphaFoldDB" id="A0A7J0GAU4"/>
<comment type="caution">
    <text evidence="8">The sequence shown here is derived from an EMBL/GenBank/DDBJ whole genome shotgun (WGS) entry which is preliminary data.</text>
</comment>
<dbReference type="Pfam" id="PF03468">
    <property type="entry name" value="XS"/>
    <property type="match status" value="1"/>
</dbReference>
<evidence type="ECO:0000259" key="7">
    <source>
        <dbReference type="Pfam" id="PF03470"/>
    </source>
</evidence>
<reference evidence="8 9" key="1">
    <citation type="submission" date="2019-07" db="EMBL/GenBank/DDBJ databases">
        <title>De Novo Assembly of kiwifruit Actinidia rufa.</title>
        <authorList>
            <person name="Sugita-Konishi S."/>
            <person name="Sato K."/>
            <person name="Mori E."/>
            <person name="Abe Y."/>
            <person name="Kisaki G."/>
            <person name="Hamano K."/>
            <person name="Suezawa K."/>
            <person name="Otani M."/>
            <person name="Fukuda T."/>
            <person name="Manabe T."/>
            <person name="Gomi K."/>
            <person name="Tabuchi M."/>
            <person name="Akimitsu K."/>
            <person name="Kataoka I."/>
        </authorList>
    </citation>
    <scope>NUCLEOTIDE SEQUENCE [LARGE SCALE GENOMIC DNA]</scope>
    <source>
        <strain evidence="9">cv. Fuchu</strain>
    </source>
</reference>
<protein>
    <submittedName>
        <fullName evidence="8">XH/XS domain-containing protein</fullName>
    </submittedName>
</protein>
<sequence>MASPSGLMDYSSDEESDFSDSEINENKEKPYEELKAGKYKVKNTNGTLRCPFCAAKKKQEFKYKDLLQHASGVAKGSTNRSAKQKANHLAMAMYLESHLANEVEQPQQEIELPPVFEKCKENDLYYWPWTGIVTNIISEPVNGKALDSSEYWLKKFGKFKPLEVQIFCNDQNKTAQAVVKFDNDWTGFKNAMEFEKSFEVDHCSKKEWKDQKGIPVSNAYGWVARADDYNTEGPVGEYLRKEGELKTIYDLVQEATQDRNKIVSTLANEIDLNNENLDEIQYKCNEKAMSLSRVFEEKDMLHYAFYEETRKMQRLAREHIRRILDEQEMLNYELEVKRKELDSWSKQLNKLEAFTERERQKLDEEKQKVVSVHFVHACHPGIHNTTRNNSLQMASMEQRKADVNVLRLVEEQKKEKQEALTKILQLERQLNAKQKLAMEIEELKGKLQVMKHLGDEDDAAVHKKVKEMNEELEEKVDEMAGLEDLNRTLIAKERQSNDELQEARKEFTGDRSMVASISSSSLSSLLRATSLTRPCEIVTGAVQSVCLVSDFNFAQRMRTAAKQGEKEEEERKQRGKDEQRTKREYPENQRRWSKNGQRSKRNDSAKNSSTIGGWSEMLSSRILIGIKRMGELDMKPFQNTCKARFPHSEEIIDEDDELLKNLKEEWGVEIHEAVTAALIEMNEYNPSGRYVISELWNFKEKRKATLKEVIAYILKSLKTLKRKR</sequence>
<evidence type="ECO:0000259" key="5">
    <source>
        <dbReference type="Pfam" id="PF03468"/>
    </source>
</evidence>
<dbReference type="Gene3D" id="3.30.70.2890">
    <property type="entry name" value="XS domain"/>
    <property type="match status" value="1"/>
</dbReference>
<dbReference type="InterPro" id="IPR005381">
    <property type="entry name" value="Znf-XS_domain"/>
</dbReference>
<dbReference type="Pfam" id="PF03470">
    <property type="entry name" value="zf-XS"/>
    <property type="match status" value="1"/>
</dbReference>
<feature type="compositionally biased region" description="Basic and acidic residues" evidence="4">
    <location>
        <begin position="24"/>
        <end position="33"/>
    </location>
</feature>
<evidence type="ECO:0000313" key="8">
    <source>
        <dbReference type="EMBL" id="GFZ07936.1"/>
    </source>
</evidence>
<keyword evidence="9" id="KW-1185">Reference proteome</keyword>
<dbReference type="InterPro" id="IPR038588">
    <property type="entry name" value="XS_domain_sf"/>
</dbReference>
<feature type="domain" description="Factor of DNA methylation 1-5/IDN2" evidence="6">
    <location>
        <begin position="648"/>
        <end position="723"/>
    </location>
</feature>
<feature type="region of interest" description="Disordered" evidence="4">
    <location>
        <begin position="1"/>
        <end position="33"/>
    </location>
</feature>
<evidence type="ECO:0000259" key="6">
    <source>
        <dbReference type="Pfam" id="PF03469"/>
    </source>
</evidence>
<feature type="domain" description="XS" evidence="5">
    <location>
        <begin position="123"/>
        <end position="230"/>
    </location>
</feature>
<dbReference type="InterPro" id="IPR045177">
    <property type="entry name" value="FDM1-5/IDN2"/>
</dbReference>
<dbReference type="EMBL" id="BJWL01000019">
    <property type="protein sequence ID" value="GFZ07936.1"/>
    <property type="molecule type" value="Genomic_DNA"/>
</dbReference>
<evidence type="ECO:0000256" key="4">
    <source>
        <dbReference type="SAM" id="MobiDB-lite"/>
    </source>
</evidence>
<feature type="compositionally biased region" description="Acidic residues" evidence="4">
    <location>
        <begin position="11"/>
        <end position="23"/>
    </location>
</feature>
<feature type="coiled-coil region" evidence="3">
    <location>
        <begin position="409"/>
        <end position="510"/>
    </location>
</feature>
<dbReference type="Pfam" id="PF03469">
    <property type="entry name" value="XH"/>
    <property type="match status" value="1"/>
</dbReference>
<evidence type="ECO:0000256" key="2">
    <source>
        <dbReference type="ARBA" id="ARBA00023158"/>
    </source>
</evidence>
<dbReference type="InterPro" id="IPR005380">
    <property type="entry name" value="XS_domain"/>
</dbReference>
<organism evidence="8 9">
    <name type="scientific">Actinidia rufa</name>
    <dbReference type="NCBI Taxonomy" id="165716"/>
    <lineage>
        <taxon>Eukaryota</taxon>
        <taxon>Viridiplantae</taxon>
        <taxon>Streptophyta</taxon>
        <taxon>Embryophyta</taxon>
        <taxon>Tracheophyta</taxon>
        <taxon>Spermatophyta</taxon>
        <taxon>Magnoliopsida</taxon>
        <taxon>eudicotyledons</taxon>
        <taxon>Gunneridae</taxon>
        <taxon>Pentapetalae</taxon>
        <taxon>asterids</taxon>
        <taxon>Ericales</taxon>
        <taxon>Actinidiaceae</taxon>
        <taxon>Actinidia</taxon>
    </lineage>
</organism>
<gene>
    <name evidence="8" type="ORF">Acr_19g0008730</name>
</gene>
<feature type="region of interest" description="Disordered" evidence="4">
    <location>
        <begin position="560"/>
        <end position="612"/>
    </location>
</feature>